<evidence type="ECO:0000256" key="2">
    <source>
        <dbReference type="SAM" id="MobiDB-lite"/>
    </source>
</evidence>
<evidence type="ECO:0000313" key="4">
    <source>
        <dbReference type="Proteomes" id="UP000215127"/>
    </source>
</evidence>
<dbReference type="Pfam" id="PF06884">
    <property type="entry name" value="DUF1264"/>
    <property type="match status" value="1"/>
</dbReference>
<organism evidence="3 4">
    <name type="scientific">Zymoseptoria tritici (strain ST99CH_3D7)</name>
    <dbReference type="NCBI Taxonomy" id="1276538"/>
    <lineage>
        <taxon>Eukaryota</taxon>
        <taxon>Fungi</taxon>
        <taxon>Dikarya</taxon>
        <taxon>Ascomycota</taxon>
        <taxon>Pezizomycotina</taxon>
        <taxon>Dothideomycetes</taxon>
        <taxon>Dothideomycetidae</taxon>
        <taxon>Mycosphaerellales</taxon>
        <taxon>Mycosphaerellaceae</taxon>
        <taxon>Zymoseptoria</taxon>
    </lineage>
</organism>
<proteinExistence type="inferred from homology"/>
<accession>A0A1X7S4D4</accession>
<feature type="region of interest" description="Disordered" evidence="2">
    <location>
        <begin position="1"/>
        <end position="21"/>
    </location>
</feature>
<evidence type="ECO:0000313" key="3">
    <source>
        <dbReference type="EMBL" id="SMQ54548.1"/>
    </source>
</evidence>
<name>A0A1X7S4D4_ZYMT9</name>
<dbReference type="EMBL" id="LT853701">
    <property type="protein sequence ID" value="SMQ54548.1"/>
    <property type="molecule type" value="Genomic_DNA"/>
</dbReference>
<reference evidence="3 4" key="1">
    <citation type="submission" date="2016-06" db="EMBL/GenBank/DDBJ databases">
        <authorList>
            <person name="Kjaerup R.B."/>
            <person name="Dalgaard T.S."/>
            <person name="Juul-Madsen H.R."/>
        </authorList>
    </citation>
    <scope>NUCLEOTIDE SEQUENCE [LARGE SCALE GENOMIC DNA]</scope>
</reference>
<sequence>MEHLPESNGAKGDPESTKSSLLETGASHLQSFSPPSRLCAHLHAFHVYTSDPTRHSSAHHYCAHVNEDIRQCILYDSPGPNAKLIGVEYMVTPRIYETLDAEERKLWHSHVFEVKSGMLVMPQSAVPEGMWEVAERKEMEEVVGLYGKVWMLWDVERGDRVPLGRPELMGSFTRKDQFDFEKVVGDRDEKLGVDHKKKAESRKYIEEPKVHEDADAVWKSKSKE</sequence>
<dbReference type="AlphaFoldDB" id="A0A1X7S4D4"/>
<dbReference type="Proteomes" id="UP000215127">
    <property type="component" value="Chromosome 10"/>
</dbReference>
<protein>
    <recommendedName>
        <fullName evidence="5">DUF1264 domain-containing protein</fullName>
    </recommendedName>
</protein>
<evidence type="ECO:0000256" key="1">
    <source>
        <dbReference type="ARBA" id="ARBA00009740"/>
    </source>
</evidence>
<comment type="similarity">
    <text evidence="1">Belongs to the OBAP family.</text>
</comment>
<dbReference type="PANTHER" id="PTHR31360:SF0">
    <property type="entry name" value="OIL BODY-ASSOCIATED PROTEIN 1B"/>
    <property type="match status" value="1"/>
</dbReference>
<dbReference type="STRING" id="1276538.A0A1X7S4D4"/>
<keyword evidence="4" id="KW-1185">Reference proteome</keyword>
<gene>
    <name evidence="3" type="ORF">ZT3D7_G9703</name>
</gene>
<evidence type="ECO:0008006" key="5">
    <source>
        <dbReference type="Google" id="ProtNLM"/>
    </source>
</evidence>
<dbReference type="InterPro" id="IPR010686">
    <property type="entry name" value="OBAP-like"/>
</dbReference>
<dbReference type="PANTHER" id="PTHR31360">
    <property type="match status" value="1"/>
</dbReference>